<dbReference type="GO" id="GO:0016616">
    <property type="term" value="F:oxidoreductase activity, acting on the CH-OH group of donors, NAD or NADP as acceptor"/>
    <property type="evidence" value="ECO:0007669"/>
    <property type="project" value="UniProtKB-ARBA"/>
</dbReference>
<dbReference type="Proteomes" id="UP000291116">
    <property type="component" value="Unassembled WGS sequence"/>
</dbReference>
<sequence length="463" mass="53077">MHTTRRQLCFLVASLLSPSRSNCFKQSLAIFSMSSRSPRGKRKSSSLTSSLTTMKDCAEKTDDSNRETEGQKRSHHTFGMAPMKSSIFRETAIADANSLTDGVKLRSMNDNESTDSVILPFIGYGTYKLGREIARSKTLEAFEQGYRCIDTAFIYGGETIETQVGLAIQDAIEQKILENGRNDLFVITKHWRKYHGYEETNQCLRLSLRRLKLDYIDLWLMHWPGPAWNTMNRRKDLIKEYGPWHYAVHSEKDMPRIRAETWRAMEDAMKSGKVKAIGVCNFTIKHLESLKKTASIWPPAVNQIECHPLFPQKELVEYCRKEGIVVQAYSSLGGQDVGKKFWRTLYPPPPKKRGESKPESVTKLSNTPPVLNLSKEKNRTSAQILLRWALDKNFVVIPKTSSKERMLENAGIFDFSLSTYELDKLESELEHALFEVAKAEKKDVDSMARLCWRNDPLRDLLFD</sequence>
<reference evidence="6 7" key="1">
    <citation type="submission" date="2019-01" db="EMBL/GenBank/DDBJ databases">
        <authorList>
            <person name="Ferrante I. M."/>
        </authorList>
    </citation>
    <scope>NUCLEOTIDE SEQUENCE [LARGE SCALE GENOMIC DNA]</scope>
    <source>
        <strain evidence="6 7">B856</strain>
    </source>
</reference>
<keyword evidence="7" id="KW-1185">Reference proteome</keyword>
<evidence type="ECO:0000259" key="5">
    <source>
        <dbReference type="Pfam" id="PF00248"/>
    </source>
</evidence>
<evidence type="ECO:0000256" key="2">
    <source>
        <dbReference type="ARBA" id="ARBA00022857"/>
    </source>
</evidence>
<evidence type="ECO:0000313" key="7">
    <source>
        <dbReference type="Proteomes" id="UP000291116"/>
    </source>
</evidence>
<dbReference type="PRINTS" id="PR00069">
    <property type="entry name" value="ALDKETRDTASE"/>
</dbReference>
<dbReference type="InterPro" id="IPR018170">
    <property type="entry name" value="Aldo/ket_reductase_CS"/>
</dbReference>
<feature type="region of interest" description="Disordered" evidence="4">
    <location>
        <begin position="35"/>
        <end position="80"/>
    </location>
</feature>
<dbReference type="Pfam" id="PF00248">
    <property type="entry name" value="Aldo_ket_red"/>
    <property type="match status" value="1"/>
</dbReference>
<dbReference type="InterPro" id="IPR020471">
    <property type="entry name" value="AKR"/>
</dbReference>
<accession>A0A448YVR7</accession>
<proteinExistence type="inferred from homology"/>
<feature type="domain" description="NADP-dependent oxidoreductase" evidence="5">
    <location>
        <begin position="122"/>
        <end position="427"/>
    </location>
</feature>
<feature type="region of interest" description="Disordered" evidence="4">
    <location>
        <begin position="348"/>
        <end position="369"/>
    </location>
</feature>
<dbReference type="Gene3D" id="3.20.20.100">
    <property type="entry name" value="NADP-dependent oxidoreductase domain"/>
    <property type="match status" value="1"/>
</dbReference>
<protein>
    <recommendedName>
        <fullName evidence="5">NADP-dependent oxidoreductase domain-containing protein</fullName>
    </recommendedName>
</protein>
<dbReference type="AlphaFoldDB" id="A0A448YVR7"/>
<dbReference type="OrthoDB" id="416253at2759"/>
<keyword evidence="3" id="KW-0560">Oxidoreductase</keyword>
<comment type="similarity">
    <text evidence="1">Belongs to the aldo/keto reductase family.</text>
</comment>
<dbReference type="SUPFAM" id="SSF51430">
    <property type="entry name" value="NAD(P)-linked oxidoreductase"/>
    <property type="match status" value="1"/>
</dbReference>
<organism evidence="6 7">
    <name type="scientific">Pseudo-nitzschia multistriata</name>
    <dbReference type="NCBI Taxonomy" id="183589"/>
    <lineage>
        <taxon>Eukaryota</taxon>
        <taxon>Sar</taxon>
        <taxon>Stramenopiles</taxon>
        <taxon>Ochrophyta</taxon>
        <taxon>Bacillariophyta</taxon>
        <taxon>Bacillariophyceae</taxon>
        <taxon>Bacillariophycidae</taxon>
        <taxon>Bacillariales</taxon>
        <taxon>Bacillariaceae</taxon>
        <taxon>Pseudo-nitzschia</taxon>
    </lineage>
</organism>
<dbReference type="PROSITE" id="PS00063">
    <property type="entry name" value="ALDOKETO_REDUCTASE_3"/>
    <property type="match status" value="1"/>
</dbReference>
<evidence type="ECO:0000256" key="4">
    <source>
        <dbReference type="SAM" id="MobiDB-lite"/>
    </source>
</evidence>
<evidence type="ECO:0000256" key="3">
    <source>
        <dbReference type="ARBA" id="ARBA00023002"/>
    </source>
</evidence>
<keyword evidence="2" id="KW-0521">NADP</keyword>
<dbReference type="EMBL" id="CAACVS010000013">
    <property type="protein sequence ID" value="VEU33897.1"/>
    <property type="molecule type" value="Genomic_DNA"/>
</dbReference>
<name>A0A448YVR7_9STRA</name>
<dbReference type="PROSITE" id="PS00062">
    <property type="entry name" value="ALDOKETO_REDUCTASE_2"/>
    <property type="match status" value="1"/>
</dbReference>
<gene>
    <name evidence="6" type="ORF">PSNMU_V1.4_AUG-EV-PASAV3_0005870</name>
</gene>
<evidence type="ECO:0000256" key="1">
    <source>
        <dbReference type="ARBA" id="ARBA00007905"/>
    </source>
</evidence>
<evidence type="ECO:0000313" key="6">
    <source>
        <dbReference type="EMBL" id="VEU33897.1"/>
    </source>
</evidence>
<dbReference type="PANTHER" id="PTHR43827:SF3">
    <property type="entry name" value="NADP-DEPENDENT OXIDOREDUCTASE DOMAIN-CONTAINING PROTEIN"/>
    <property type="match status" value="1"/>
</dbReference>
<dbReference type="PANTHER" id="PTHR43827">
    <property type="entry name" value="2,5-DIKETO-D-GLUCONIC ACID REDUCTASE"/>
    <property type="match status" value="1"/>
</dbReference>
<feature type="compositionally biased region" description="Basic and acidic residues" evidence="4">
    <location>
        <begin position="56"/>
        <end position="72"/>
    </location>
</feature>
<dbReference type="InterPro" id="IPR023210">
    <property type="entry name" value="NADP_OxRdtase_dom"/>
</dbReference>
<dbReference type="InterPro" id="IPR036812">
    <property type="entry name" value="NAD(P)_OxRdtase_dom_sf"/>
</dbReference>